<comment type="caution">
    <text evidence="2">The sequence shown here is derived from an EMBL/GenBank/DDBJ whole genome shotgun (WGS) entry which is preliminary data.</text>
</comment>
<dbReference type="AlphaFoldDB" id="A0AAE2JR54"/>
<evidence type="ECO:0000313" key="2">
    <source>
        <dbReference type="EMBL" id="KJM39000.1"/>
    </source>
</evidence>
<evidence type="ECO:0000313" key="3">
    <source>
        <dbReference type="Proteomes" id="UP000033344"/>
    </source>
</evidence>
<keyword evidence="1" id="KW-1133">Transmembrane helix</keyword>
<protein>
    <submittedName>
        <fullName evidence="2">Uncharacterized protein</fullName>
    </submittedName>
</protein>
<dbReference type="Proteomes" id="UP000033344">
    <property type="component" value="Unassembled WGS sequence"/>
</dbReference>
<dbReference type="GeneID" id="83575288"/>
<organism evidence="2 3">
    <name type="scientific">Enterobacter cloacae subsp. cloacae</name>
    <dbReference type="NCBI Taxonomy" id="336306"/>
    <lineage>
        <taxon>Bacteria</taxon>
        <taxon>Pseudomonadati</taxon>
        <taxon>Pseudomonadota</taxon>
        <taxon>Gammaproteobacteria</taxon>
        <taxon>Enterobacterales</taxon>
        <taxon>Enterobacteriaceae</taxon>
        <taxon>Enterobacter</taxon>
        <taxon>Enterobacter cloacae complex</taxon>
    </lineage>
</organism>
<proteinExistence type="predicted"/>
<gene>
    <name evidence="2" type="ORF">SS44_09105</name>
</gene>
<name>A0AAE2JR54_ENTCL</name>
<keyword evidence="1" id="KW-0812">Transmembrane</keyword>
<feature type="transmembrane region" description="Helical" evidence="1">
    <location>
        <begin position="62"/>
        <end position="86"/>
    </location>
</feature>
<keyword evidence="1" id="KW-0472">Membrane</keyword>
<evidence type="ECO:0000256" key="1">
    <source>
        <dbReference type="SAM" id="Phobius"/>
    </source>
</evidence>
<dbReference type="RefSeq" id="WP_020689402.1">
    <property type="nucleotide sequence ID" value="NZ_BIGB01000015.1"/>
</dbReference>
<accession>A0AAE2JR54</accession>
<dbReference type="EMBL" id="JZYG01000010">
    <property type="protein sequence ID" value="KJM39000.1"/>
    <property type="molecule type" value="Genomic_DNA"/>
</dbReference>
<feature type="transmembrane region" description="Helical" evidence="1">
    <location>
        <begin position="24"/>
        <end position="41"/>
    </location>
</feature>
<reference evidence="2 3" key="1">
    <citation type="submission" date="2015-03" db="EMBL/GenBank/DDBJ databases">
        <authorList>
            <person name="McCorrison J."/>
            <person name="Sanka R."/>
            <person name="Adams M."/>
            <person name="Brinkac L."/>
            <person name="Nierman W."/>
            <person name="Sutton G."/>
            <person name="Nelson K."/>
            <person name="Kiedrowski L."/>
            <person name="Guerrero D."/>
            <person name="Bonomo R."/>
        </authorList>
    </citation>
    <scope>NUCLEOTIDE SEQUENCE [LARGE SCALE GENOMIC DNA]</scope>
    <source>
        <strain evidence="2 3">42324</strain>
    </source>
</reference>
<sequence length="97" mass="11182">MLLFISWLFALVGSELLLLQINSVSIIMPLLYLSMGIMYLYQKNKIRNMLWLDANLKKTRILNLKVLFVAALSIMLSIVAHINFAINSLLIMQWLKA</sequence>